<dbReference type="InterPro" id="IPR036020">
    <property type="entry name" value="WW_dom_sf"/>
</dbReference>
<dbReference type="PROSITE" id="PS50020">
    <property type="entry name" value="WW_DOMAIN_2"/>
    <property type="match status" value="1"/>
</dbReference>
<dbReference type="PANTHER" id="PTHR36347:SF1">
    <property type="entry name" value="EXPRESSED PROTEIN"/>
    <property type="match status" value="1"/>
</dbReference>
<dbReference type="PANTHER" id="PTHR36347">
    <property type="entry name" value="EXPRESSED PROTEIN"/>
    <property type="match status" value="1"/>
</dbReference>
<dbReference type="CDD" id="cd00201">
    <property type="entry name" value="WW"/>
    <property type="match status" value="1"/>
</dbReference>
<dbReference type="GO" id="GO:0009507">
    <property type="term" value="C:chloroplast"/>
    <property type="evidence" value="ECO:0007669"/>
    <property type="project" value="TreeGrafter"/>
</dbReference>
<evidence type="ECO:0000256" key="1">
    <source>
        <dbReference type="SAM" id="MobiDB-lite"/>
    </source>
</evidence>
<dbReference type="PROSITE" id="PS01159">
    <property type="entry name" value="WW_DOMAIN_1"/>
    <property type="match status" value="1"/>
</dbReference>
<name>A0AAX4PAR4_9CHLO</name>
<feature type="transmembrane region" description="Helical" evidence="2">
    <location>
        <begin position="176"/>
        <end position="195"/>
    </location>
</feature>
<evidence type="ECO:0000313" key="5">
    <source>
        <dbReference type="Proteomes" id="UP001472866"/>
    </source>
</evidence>
<keyword evidence="2" id="KW-1133">Transmembrane helix</keyword>
<evidence type="ECO:0000313" key="4">
    <source>
        <dbReference type="EMBL" id="WZN63111.1"/>
    </source>
</evidence>
<dbReference type="Gene3D" id="2.20.70.10">
    <property type="match status" value="1"/>
</dbReference>
<evidence type="ECO:0000259" key="3">
    <source>
        <dbReference type="PROSITE" id="PS50020"/>
    </source>
</evidence>
<dbReference type="InterPro" id="IPR001202">
    <property type="entry name" value="WW_dom"/>
</dbReference>
<feature type="compositionally biased region" description="Polar residues" evidence="1">
    <location>
        <begin position="115"/>
        <end position="128"/>
    </location>
</feature>
<protein>
    <submittedName>
        <fullName evidence="4">WW domain-containing protein</fullName>
    </submittedName>
</protein>
<dbReference type="Proteomes" id="UP001472866">
    <property type="component" value="Chromosome 07"/>
</dbReference>
<reference evidence="4 5" key="1">
    <citation type="submission" date="2024-03" db="EMBL/GenBank/DDBJ databases">
        <title>Complete genome sequence of the green alga Chloropicon roscoffensis RCC1871.</title>
        <authorList>
            <person name="Lemieux C."/>
            <person name="Pombert J.-F."/>
            <person name="Otis C."/>
            <person name="Turmel M."/>
        </authorList>
    </citation>
    <scope>NUCLEOTIDE SEQUENCE [LARGE SCALE GENOMIC DNA]</scope>
    <source>
        <strain evidence="4 5">RCC1871</strain>
    </source>
</reference>
<feature type="domain" description="WW" evidence="3">
    <location>
        <begin position="48"/>
        <end position="82"/>
    </location>
</feature>
<evidence type="ECO:0000256" key="2">
    <source>
        <dbReference type="SAM" id="Phobius"/>
    </source>
</evidence>
<dbReference type="Pfam" id="PF00397">
    <property type="entry name" value="WW"/>
    <property type="match status" value="1"/>
</dbReference>
<keyword evidence="2" id="KW-0472">Membrane</keyword>
<feature type="region of interest" description="Disordered" evidence="1">
    <location>
        <begin position="39"/>
        <end position="138"/>
    </location>
</feature>
<dbReference type="AlphaFoldDB" id="A0AAX4PAR4"/>
<gene>
    <name evidence="4" type="ORF">HKI87_07g46560</name>
</gene>
<feature type="compositionally biased region" description="Basic and acidic residues" evidence="1">
    <location>
        <begin position="58"/>
        <end position="94"/>
    </location>
</feature>
<dbReference type="SMART" id="SM00456">
    <property type="entry name" value="WW"/>
    <property type="match status" value="1"/>
</dbReference>
<dbReference type="EMBL" id="CP151507">
    <property type="protein sequence ID" value="WZN63111.1"/>
    <property type="molecule type" value="Genomic_DNA"/>
</dbReference>
<sequence>MRATTTRGREASLVLASRRPVVGTRRAERLGRSFLRVVPRAAGGGDKENLPRGWTGYDDPKSGDRYYFNEETGKTQWEKPGEASDAAESRGRSEEELESMEARLGIGKRGRENKSQQQQQAAGATPSTPRGRAQPPKVVWKEGSLTPEGWDDMSIQERVVEGLWGERGFLYWLNYLSYRLIFVMIGGWILFRFIGPALNVYQLTNPFDLSNVPL</sequence>
<keyword evidence="5" id="KW-1185">Reference proteome</keyword>
<accession>A0AAX4PAR4</accession>
<proteinExistence type="predicted"/>
<organism evidence="4 5">
    <name type="scientific">Chloropicon roscoffensis</name>
    <dbReference type="NCBI Taxonomy" id="1461544"/>
    <lineage>
        <taxon>Eukaryota</taxon>
        <taxon>Viridiplantae</taxon>
        <taxon>Chlorophyta</taxon>
        <taxon>Chloropicophyceae</taxon>
        <taxon>Chloropicales</taxon>
        <taxon>Chloropicaceae</taxon>
        <taxon>Chloropicon</taxon>
    </lineage>
</organism>
<dbReference type="SUPFAM" id="SSF51045">
    <property type="entry name" value="WW domain"/>
    <property type="match status" value="1"/>
</dbReference>
<keyword evidence="2" id="KW-0812">Transmembrane</keyword>